<dbReference type="InterPro" id="IPR036691">
    <property type="entry name" value="Endo/exonu/phosph_ase_sf"/>
</dbReference>
<dbReference type="EMBL" id="KZ517275">
    <property type="protein sequence ID" value="PKU29371.1"/>
    <property type="molecule type" value="Genomic_DNA"/>
</dbReference>
<evidence type="ECO:0000313" key="2">
    <source>
        <dbReference type="Proteomes" id="UP000233556"/>
    </source>
</evidence>
<accession>A0A2I0T6E4</accession>
<dbReference type="AlphaFoldDB" id="A0A2I0T6E4"/>
<protein>
    <submittedName>
        <fullName evidence="1">Rna-directed dna polymerase from mobile element jockey-like</fullName>
    </submittedName>
</protein>
<dbReference type="PANTHER" id="PTHR33332">
    <property type="entry name" value="REVERSE TRANSCRIPTASE DOMAIN-CONTAINING PROTEIN"/>
    <property type="match status" value="1"/>
</dbReference>
<name>A0A2I0T6E4_LIMLA</name>
<reference evidence="2" key="1">
    <citation type="submission" date="2017-11" db="EMBL/GenBank/DDBJ databases">
        <authorList>
            <person name="Lima N.C."/>
            <person name="Parody-Merino A.M."/>
            <person name="Battley P.F."/>
            <person name="Fidler A.E."/>
            <person name="Prosdocimi F."/>
        </authorList>
    </citation>
    <scope>NUCLEOTIDE SEQUENCE [LARGE SCALE GENOMIC DNA]</scope>
</reference>
<keyword evidence="2" id="KW-1185">Reference proteome</keyword>
<gene>
    <name evidence="1" type="ORF">llap_20325</name>
</gene>
<keyword evidence="1" id="KW-0548">Nucleotidyltransferase</keyword>
<organism evidence="1 2">
    <name type="scientific">Limosa lapponica baueri</name>
    <dbReference type="NCBI Taxonomy" id="1758121"/>
    <lineage>
        <taxon>Eukaryota</taxon>
        <taxon>Metazoa</taxon>
        <taxon>Chordata</taxon>
        <taxon>Craniata</taxon>
        <taxon>Vertebrata</taxon>
        <taxon>Euteleostomi</taxon>
        <taxon>Archelosauria</taxon>
        <taxon>Archosauria</taxon>
        <taxon>Dinosauria</taxon>
        <taxon>Saurischia</taxon>
        <taxon>Theropoda</taxon>
        <taxon>Coelurosauria</taxon>
        <taxon>Aves</taxon>
        <taxon>Neognathae</taxon>
        <taxon>Neoaves</taxon>
        <taxon>Charadriiformes</taxon>
        <taxon>Scolopacidae</taxon>
        <taxon>Limosa</taxon>
    </lineage>
</organism>
<sequence length="280" mass="31669">MDSMDGPLRNWLDGHTQTVAVSGSMSKWKPVMSGIPHGLVLVPVLFNIFVSNMDSRIECTLSKFADDTKLCGAVVTLEGRDAIQRDLDRLESMGNKQEELEATVQQENHDVVTITETWWDDSHDWSAAMDGYKLFRRDRQGRRGVDWLFDRELLERVQQRATKMIKGLERLSYEERLRDLRLFSLEKRRLRGDLINAHQYLKGGCQEDGARFFFSGAQRQDKGQQAQTGTQEILSEHEEKLLSCDGSRALEQAAQRDGGVSFSGDIPNQPGCACSGRGLD</sequence>
<dbReference type="Proteomes" id="UP000233556">
    <property type="component" value="Unassembled WGS sequence"/>
</dbReference>
<proteinExistence type="predicted"/>
<keyword evidence="1" id="KW-0808">Transferase</keyword>
<evidence type="ECO:0000313" key="1">
    <source>
        <dbReference type="EMBL" id="PKU29371.1"/>
    </source>
</evidence>
<dbReference type="GO" id="GO:0003964">
    <property type="term" value="F:RNA-directed DNA polymerase activity"/>
    <property type="evidence" value="ECO:0007669"/>
    <property type="project" value="UniProtKB-KW"/>
</dbReference>
<keyword evidence="1" id="KW-0695">RNA-directed DNA polymerase</keyword>
<dbReference type="Gene3D" id="3.60.10.10">
    <property type="entry name" value="Endonuclease/exonuclease/phosphatase"/>
    <property type="match status" value="1"/>
</dbReference>
<reference evidence="2" key="2">
    <citation type="submission" date="2017-12" db="EMBL/GenBank/DDBJ databases">
        <title>Genome sequence of the Bar-tailed Godwit (Limosa lapponica baueri).</title>
        <authorList>
            <person name="Lima N.C.B."/>
            <person name="Parody-Merino A.M."/>
            <person name="Battley P.F."/>
            <person name="Fidler A.E."/>
            <person name="Prosdocimi F."/>
        </authorList>
    </citation>
    <scope>NUCLEOTIDE SEQUENCE [LARGE SCALE GENOMIC DNA]</scope>
</reference>